<dbReference type="InterPro" id="IPR008909">
    <property type="entry name" value="DALR_anticod-bd"/>
</dbReference>
<keyword evidence="5" id="KW-0436">Ligase</keyword>
<evidence type="ECO:0000313" key="12">
    <source>
        <dbReference type="EMBL" id="KKM08371.1"/>
    </source>
</evidence>
<keyword evidence="4" id="KW-0963">Cytoplasm</keyword>
<keyword evidence="9" id="KW-0030">Aminoacyl-tRNA synthetase</keyword>
<dbReference type="InterPro" id="IPR006194">
    <property type="entry name" value="Gly-tRNA-synth_heterodimer"/>
</dbReference>
<feature type="domain" description="DALR anticodon binding" evidence="11">
    <location>
        <begin position="100"/>
        <end position="188"/>
    </location>
</feature>
<evidence type="ECO:0000256" key="7">
    <source>
        <dbReference type="ARBA" id="ARBA00022840"/>
    </source>
</evidence>
<sequence length="208" mass="23199">TVMGPKAAINAVFYNQIQKITDEAERAAFVEAKREEFAADVMEFFGQRIENLFAGKGYAHDLVQAVLALAVGIPLNDVYSRLEALSAFKRHKMYNEFLLAMKRVRNIVPDDEIPASSEKLLKEDAEVALWKSFNEVRSDVAALVVGLDHSSAIERMLALTAPVNVFFDDVLVMDKDESLKNNRLGMLAEIWAMAASVADFSKLLEREG</sequence>
<name>A0A0F9HBH8_9ZZZZ</name>
<dbReference type="PROSITE" id="PS50861">
    <property type="entry name" value="AA_TRNA_LIGASE_II_GLYAB"/>
    <property type="match status" value="1"/>
</dbReference>
<keyword evidence="8" id="KW-0648">Protein biosynthesis</keyword>
<protein>
    <recommendedName>
        <fullName evidence="3">glycine--tRNA ligase</fullName>
        <ecNumber evidence="3">6.1.1.14</ecNumber>
    </recommendedName>
</protein>
<dbReference type="GO" id="GO:0004814">
    <property type="term" value="F:arginine-tRNA ligase activity"/>
    <property type="evidence" value="ECO:0007669"/>
    <property type="project" value="InterPro"/>
</dbReference>
<dbReference type="Pfam" id="PF05746">
    <property type="entry name" value="DALR_1"/>
    <property type="match status" value="1"/>
</dbReference>
<evidence type="ECO:0000256" key="3">
    <source>
        <dbReference type="ARBA" id="ARBA00012829"/>
    </source>
</evidence>
<dbReference type="PANTHER" id="PTHR30075:SF2">
    <property type="entry name" value="GLYCINE--TRNA LIGASE, CHLOROPLASTIC_MITOCHONDRIAL 2"/>
    <property type="match status" value="1"/>
</dbReference>
<dbReference type="AlphaFoldDB" id="A0A0F9HBH8"/>
<reference evidence="12" key="1">
    <citation type="journal article" date="2015" name="Nature">
        <title>Complex archaea that bridge the gap between prokaryotes and eukaryotes.</title>
        <authorList>
            <person name="Spang A."/>
            <person name="Saw J.H."/>
            <person name="Jorgensen S.L."/>
            <person name="Zaremba-Niedzwiedzka K."/>
            <person name="Martijn J."/>
            <person name="Lind A.E."/>
            <person name="van Eijk R."/>
            <person name="Schleper C."/>
            <person name="Guy L."/>
            <person name="Ettema T.J."/>
        </authorList>
    </citation>
    <scope>NUCLEOTIDE SEQUENCE</scope>
</reference>
<proteinExistence type="inferred from homology"/>
<accession>A0A0F9HBH8</accession>
<keyword evidence="6" id="KW-0547">Nucleotide-binding</keyword>
<comment type="similarity">
    <text evidence="2">Belongs to the class-II aminoacyl-tRNA synthetase family.</text>
</comment>
<evidence type="ECO:0000256" key="5">
    <source>
        <dbReference type="ARBA" id="ARBA00022598"/>
    </source>
</evidence>
<evidence type="ECO:0000256" key="1">
    <source>
        <dbReference type="ARBA" id="ARBA00004496"/>
    </source>
</evidence>
<organism evidence="12">
    <name type="scientific">marine sediment metagenome</name>
    <dbReference type="NCBI Taxonomy" id="412755"/>
    <lineage>
        <taxon>unclassified sequences</taxon>
        <taxon>metagenomes</taxon>
        <taxon>ecological metagenomes</taxon>
    </lineage>
</organism>
<keyword evidence="7" id="KW-0067">ATP-binding</keyword>
<gene>
    <name evidence="12" type="ORF">LCGC14_1724470</name>
</gene>
<dbReference type="GO" id="GO:0005829">
    <property type="term" value="C:cytosol"/>
    <property type="evidence" value="ECO:0007669"/>
    <property type="project" value="TreeGrafter"/>
</dbReference>
<dbReference type="GO" id="GO:0005524">
    <property type="term" value="F:ATP binding"/>
    <property type="evidence" value="ECO:0007669"/>
    <property type="project" value="UniProtKB-KW"/>
</dbReference>
<evidence type="ECO:0000256" key="2">
    <source>
        <dbReference type="ARBA" id="ARBA00008226"/>
    </source>
</evidence>
<dbReference type="EMBL" id="LAZR01015565">
    <property type="protein sequence ID" value="KKM08371.1"/>
    <property type="molecule type" value="Genomic_DNA"/>
</dbReference>
<feature type="non-terminal residue" evidence="12">
    <location>
        <position position="1"/>
    </location>
</feature>
<comment type="caution">
    <text evidence="12">The sequence shown here is derived from an EMBL/GenBank/DDBJ whole genome shotgun (WGS) entry which is preliminary data.</text>
</comment>
<dbReference type="GO" id="GO:0006426">
    <property type="term" value="P:glycyl-tRNA aminoacylation"/>
    <property type="evidence" value="ECO:0007669"/>
    <property type="project" value="InterPro"/>
</dbReference>
<evidence type="ECO:0000256" key="10">
    <source>
        <dbReference type="ARBA" id="ARBA00047937"/>
    </source>
</evidence>
<evidence type="ECO:0000256" key="9">
    <source>
        <dbReference type="ARBA" id="ARBA00023146"/>
    </source>
</evidence>
<dbReference type="GO" id="GO:0004820">
    <property type="term" value="F:glycine-tRNA ligase activity"/>
    <property type="evidence" value="ECO:0007669"/>
    <property type="project" value="UniProtKB-EC"/>
</dbReference>
<evidence type="ECO:0000259" key="11">
    <source>
        <dbReference type="Pfam" id="PF05746"/>
    </source>
</evidence>
<evidence type="ECO:0000256" key="8">
    <source>
        <dbReference type="ARBA" id="ARBA00022917"/>
    </source>
</evidence>
<evidence type="ECO:0000256" key="6">
    <source>
        <dbReference type="ARBA" id="ARBA00022741"/>
    </source>
</evidence>
<evidence type="ECO:0000256" key="4">
    <source>
        <dbReference type="ARBA" id="ARBA00022490"/>
    </source>
</evidence>
<dbReference type="GO" id="GO:0006420">
    <property type="term" value="P:arginyl-tRNA aminoacylation"/>
    <property type="evidence" value="ECO:0007669"/>
    <property type="project" value="InterPro"/>
</dbReference>
<dbReference type="PANTHER" id="PTHR30075">
    <property type="entry name" value="GLYCYL-TRNA SYNTHETASE"/>
    <property type="match status" value="1"/>
</dbReference>
<comment type="subcellular location">
    <subcellularLocation>
        <location evidence="1">Cytoplasm</location>
    </subcellularLocation>
</comment>
<comment type="catalytic activity">
    <reaction evidence="10">
        <text>tRNA(Gly) + glycine + ATP = glycyl-tRNA(Gly) + AMP + diphosphate</text>
        <dbReference type="Rhea" id="RHEA:16013"/>
        <dbReference type="Rhea" id="RHEA-COMP:9664"/>
        <dbReference type="Rhea" id="RHEA-COMP:9683"/>
        <dbReference type="ChEBI" id="CHEBI:30616"/>
        <dbReference type="ChEBI" id="CHEBI:33019"/>
        <dbReference type="ChEBI" id="CHEBI:57305"/>
        <dbReference type="ChEBI" id="CHEBI:78442"/>
        <dbReference type="ChEBI" id="CHEBI:78522"/>
        <dbReference type="ChEBI" id="CHEBI:456215"/>
        <dbReference type="EC" id="6.1.1.14"/>
    </reaction>
</comment>
<dbReference type="EC" id="6.1.1.14" evidence="3"/>